<sequence length="135" mass="15913">FFKLCFSSSLSEVAVLFSKENDDFQAKLNSAIGEYGLVSENKTLGSFLRSYRLRDGYERVFYRRRVSPFLRMRATIWVGCVAAFWIEYENVLFVWFEIHGVPHDTWTAWWWSDFPSMTTDPGILGILMRTLFLKK</sequence>
<comment type="caution">
    <text evidence="1">The sequence shown here is derived from an EMBL/GenBank/DDBJ whole genome shotgun (WGS) entry which is preliminary data.</text>
</comment>
<feature type="non-terminal residue" evidence="1">
    <location>
        <position position="1"/>
    </location>
</feature>
<evidence type="ECO:0000313" key="1">
    <source>
        <dbReference type="EMBL" id="GIY06575.1"/>
    </source>
</evidence>
<dbReference type="AlphaFoldDB" id="A0AAV4QEY6"/>
<dbReference type="EMBL" id="BPLR01005976">
    <property type="protein sequence ID" value="GIY06575.1"/>
    <property type="molecule type" value="Genomic_DNA"/>
</dbReference>
<gene>
    <name evidence="1" type="ORF">CEXT_199761</name>
</gene>
<name>A0AAV4QEY6_CAEEX</name>
<keyword evidence="2" id="KW-1185">Reference proteome</keyword>
<reference evidence="1 2" key="1">
    <citation type="submission" date="2021-06" db="EMBL/GenBank/DDBJ databases">
        <title>Caerostris extrusa draft genome.</title>
        <authorList>
            <person name="Kono N."/>
            <person name="Arakawa K."/>
        </authorList>
    </citation>
    <scope>NUCLEOTIDE SEQUENCE [LARGE SCALE GENOMIC DNA]</scope>
</reference>
<organism evidence="1 2">
    <name type="scientific">Caerostris extrusa</name>
    <name type="common">Bark spider</name>
    <name type="synonym">Caerostris bankana</name>
    <dbReference type="NCBI Taxonomy" id="172846"/>
    <lineage>
        <taxon>Eukaryota</taxon>
        <taxon>Metazoa</taxon>
        <taxon>Ecdysozoa</taxon>
        <taxon>Arthropoda</taxon>
        <taxon>Chelicerata</taxon>
        <taxon>Arachnida</taxon>
        <taxon>Araneae</taxon>
        <taxon>Araneomorphae</taxon>
        <taxon>Entelegynae</taxon>
        <taxon>Araneoidea</taxon>
        <taxon>Araneidae</taxon>
        <taxon>Caerostris</taxon>
    </lineage>
</organism>
<proteinExistence type="predicted"/>
<accession>A0AAV4QEY6</accession>
<protein>
    <submittedName>
        <fullName evidence="1">Uncharacterized protein</fullName>
    </submittedName>
</protein>
<dbReference type="Proteomes" id="UP001054945">
    <property type="component" value="Unassembled WGS sequence"/>
</dbReference>
<evidence type="ECO:0000313" key="2">
    <source>
        <dbReference type="Proteomes" id="UP001054945"/>
    </source>
</evidence>